<feature type="transmembrane region" description="Helical" evidence="7">
    <location>
        <begin position="6"/>
        <end position="24"/>
    </location>
</feature>
<dbReference type="eggNOG" id="COG3000">
    <property type="taxonomic scope" value="Bacteria"/>
</dbReference>
<evidence type="ECO:0000256" key="1">
    <source>
        <dbReference type="ARBA" id="ARBA00004127"/>
    </source>
</evidence>
<dbReference type="EMBL" id="ABVL01000014">
    <property type="protein sequence ID" value="EDY18223.1"/>
    <property type="molecule type" value="Genomic_DNA"/>
</dbReference>
<feature type="domain" description="Fatty acid hydroxylase" evidence="8">
    <location>
        <begin position="104"/>
        <end position="234"/>
    </location>
</feature>
<dbReference type="GO" id="GO:0005506">
    <property type="term" value="F:iron ion binding"/>
    <property type="evidence" value="ECO:0007669"/>
    <property type="project" value="InterPro"/>
</dbReference>
<dbReference type="GO" id="GO:0006643">
    <property type="term" value="P:membrane lipid metabolic process"/>
    <property type="evidence" value="ECO:0007669"/>
    <property type="project" value="TreeGrafter"/>
</dbReference>
<evidence type="ECO:0000313" key="10">
    <source>
        <dbReference type="Proteomes" id="UP000005824"/>
    </source>
</evidence>
<organism evidence="9 10">
    <name type="scientific">Chthoniobacter flavus Ellin428</name>
    <dbReference type="NCBI Taxonomy" id="497964"/>
    <lineage>
        <taxon>Bacteria</taxon>
        <taxon>Pseudomonadati</taxon>
        <taxon>Verrucomicrobiota</taxon>
        <taxon>Spartobacteria</taxon>
        <taxon>Chthoniobacterales</taxon>
        <taxon>Chthoniobacteraceae</taxon>
        <taxon>Chthoniobacter</taxon>
    </lineage>
</organism>
<keyword evidence="4" id="KW-0560">Oxidoreductase</keyword>
<keyword evidence="5" id="KW-0443">Lipid metabolism</keyword>
<dbReference type="Proteomes" id="UP000005824">
    <property type="component" value="Unassembled WGS sequence"/>
</dbReference>
<proteinExistence type="predicted"/>
<dbReference type="Pfam" id="PF04116">
    <property type="entry name" value="FA_hydroxylase"/>
    <property type="match status" value="1"/>
</dbReference>
<keyword evidence="10" id="KW-1185">Reference proteome</keyword>
<dbReference type="GO" id="GO:0012505">
    <property type="term" value="C:endomembrane system"/>
    <property type="evidence" value="ECO:0007669"/>
    <property type="project" value="UniProtKB-SubCell"/>
</dbReference>
<evidence type="ECO:0000313" key="9">
    <source>
        <dbReference type="EMBL" id="EDY18223.1"/>
    </source>
</evidence>
<dbReference type="GO" id="GO:0050479">
    <property type="term" value="F:glyceryl-ether monooxygenase activity"/>
    <property type="evidence" value="ECO:0007669"/>
    <property type="project" value="TreeGrafter"/>
</dbReference>
<dbReference type="AlphaFoldDB" id="B4D620"/>
<dbReference type="InterPro" id="IPR051689">
    <property type="entry name" value="Sterol_desaturase/TMEM195"/>
</dbReference>
<keyword evidence="6 7" id="KW-0472">Membrane</keyword>
<dbReference type="GO" id="GO:0008610">
    <property type="term" value="P:lipid biosynthetic process"/>
    <property type="evidence" value="ECO:0007669"/>
    <property type="project" value="InterPro"/>
</dbReference>
<sequence length="285" mass="33089">MKPDAQILRITLGLAVLSVFFFIIERVIARNRQRPILRRGWFTDICFWFFTPLVTKVITRGAFILPALILIGLGITSADGLKSGAYHGFGPLSRQPLWAEIIEIYVLFDFFGYWSHRLFHRGRWWPFHAVHHSSEDLDWLSSVRVHPVNDFVSKVCQVTPFLLLGFKPIAAFSAAGFFTLYAIFLHANVSWDFGPLRYVIATPRFHRWHHSRDREAWDKNFAGLFVFWDLLFGTFYMPKDRVPENFGIPEEFPQDFVGQLVHPFARALRLPRRDALLRAPTPPSS</sequence>
<accession>B4D620</accession>
<feature type="transmembrane region" description="Helical" evidence="7">
    <location>
        <begin position="161"/>
        <end position="184"/>
    </location>
</feature>
<comment type="subcellular location">
    <subcellularLocation>
        <location evidence="1">Endomembrane system</location>
        <topology evidence="1">Multi-pass membrane protein</topology>
    </subcellularLocation>
</comment>
<name>B4D620_9BACT</name>
<dbReference type="RefSeq" id="WP_006981683.1">
    <property type="nucleotide sequence ID" value="NZ_ABVL01000014.1"/>
</dbReference>
<feature type="transmembrane region" description="Helical" evidence="7">
    <location>
        <begin position="45"/>
        <end position="75"/>
    </location>
</feature>
<evidence type="ECO:0000259" key="8">
    <source>
        <dbReference type="Pfam" id="PF04116"/>
    </source>
</evidence>
<evidence type="ECO:0000256" key="7">
    <source>
        <dbReference type="SAM" id="Phobius"/>
    </source>
</evidence>
<keyword evidence="2 7" id="KW-0812">Transmembrane</keyword>
<gene>
    <name evidence="9" type="ORF">CfE428DRAFT_4359</name>
</gene>
<protein>
    <submittedName>
        <fullName evidence="9">Fatty acid hydroxylase</fullName>
    </submittedName>
</protein>
<dbReference type="STRING" id="497964.CfE428DRAFT_4359"/>
<feature type="transmembrane region" description="Helical" evidence="7">
    <location>
        <begin position="95"/>
        <end position="114"/>
    </location>
</feature>
<dbReference type="PANTHER" id="PTHR21624:SF1">
    <property type="entry name" value="ALKYLGLYCEROL MONOOXYGENASE"/>
    <property type="match status" value="1"/>
</dbReference>
<dbReference type="InParanoid" id="B4D620"/>
<dbReference type="GO" id="GO:0016020">
    <property type="term" value="C:membrane"/>
    <property type="evidence" value="ECO:0007669"/>
    <property type="project" value="GOC"/>
</dbReference>
<dbReference type="PANTHER" id="PTHR21624">
    <property type="entry name" value="STEROL DESATURASE-RELATED PROTEIN"/>
    <property type="match status" value="1"/>
</dbReference>
<evidence type="ECO:0000256" key="2">
    <source>
        <dbReference type="ARBA" id="ARBA00022692"/>
    </source>
</evidence>
<reference evidence="9 10" key="1">
    <citation type="journal article" date="2011" name="J. Bacteriol.">
        <title>Genome sequence of Chthoniobacter flavus Ellin428, an aerobic heterotrophic soil bacterium.</title>
        <authorList>
            <person name="Kant R."/>
            <person name="van Passel M.W."/>
            <person name="Palva A."/>
            <person name="Lucas S."/>
            <person name="Lapidus A."/>
            <person name="Glavina Del Rio T."/>
            <person name="Dalin E."/>
            <person name="Tice H."/>
            <person name="Bruce D."/>
            <person name="Goodwin L."/>
            <person name="Pitluck S."/>
            <person name="Larimer F.W."/>
            <person name="Land M.L."/>
            <person name="Hauser L."/>
            <person name="Sangwan P."/>
            <person name="de Vos W.M."/>
            <person name="Janssen P.H."/>
            <person name="Smidt H."/>
        </authorList>
    </citation>
    <scope>NUCLEOTIDE SEQUENCE [LARGE SCALE GENOMIC DNA]</scope>
    <source>
        <strain evidence="9 10">Ellin428</strain>
    </source>
</reference>
<dbReference type="InterPro" id="IPR006694">
    <property type="entry name" value="Fatty_acid_hydroxylase"/>
</dbReference>
<evidence type="ECO:0000256" key="3">
    <source>
        <dbReference type="ARBA" id="ARBA00022989"/>
    </source>
</evidence>
<evidence type="ECO:0000256" key="4">
    <source>
        <dbReference type="ARBA" id="ARBA00023002"/>
    </source>
</evidence>
<comment type="caution">
    <text evidence="9">The sequence shown here is derived from an EMBL/GenBank/DDBJ whole genome shotgun (WGS) entry which is preliminary data.</text>
</comment>
<keyword evidence="3 7" id="KW-1133">Transmembrane helix</keyword>
<evidence type="ECO:0000256" key="5">
    <source>
        <dbReference type="ARBA" id="ARBA00023098"/>
    </source>
</evidence>
<evidence type="ECO:0000256" key="6">
    <source>
        <dbReference type="ARBA" id="ARBA00023136"/>
    </source>
</evidence>